<reference evidence="2" key="1">
    <citation type="submission" date="2019-03" db="EMBL/GenBank/DDBJ databases">
        <title>Lake Tanganyika Metagenome-Assembled Genomes (MAGs).</title>
        <authorList>
            <person name="Tran P."/>
        </authorList>
    </citation>
    <scope>NUCLEOTIDE SEQUENCE</scope>
    <source>
        <strain evidence="2">K_DeepCast_65m_m2_066</strain>
    </source>
</reference>
<gene>
    <name evidence="2" type="ORF">FJZ47_08420</name>
</gene>
<dbReference type="Proteomes" id="UP000712673">
    <property type="component" value="Unassembled WGS sequence"/>
</dbReference>
<feature type="non-terminal residue" evidence="2">
    <location>
        <position position="1"/>
    </location>
</feature>
<dbReference type="SUPFAM" id="SSF53756">
    <property type="entry name" value="UDP-Glycosyltransferase/glycogen phosphorylase"/>
    <property type="match status" value="1"/>
</dbReference>
<dbReference type="InterPro" id="IPR001296">
    <property type="entry name" value="Glyco_trans_1"/>
</dbReference>
<proteinExistence type="predicted"/>
<dbReference type="GO" id="GO:0016757">
    <property type="term" value="F:glycosyltransferase activity"/>
    <property type="evidence" value="ECO:0007669"/>
    <property type="project" value="InterPro"/>
</dbReference>
<dbReference type="AlphaFoldDB" id="A0A937W063"/>
<evidence type="ECO:0000313" key="2">
    <source>
        <dbReference type="EMBL" id="MBM3223808.1"/>
    </source>
</evidence>
<name>A0A937W063_UNCTE</name>
<protein>
    <submittedName>
        <fullName evidence="2">Glycosyltransferase family 4 protein</fullName>
    </submittedName>
</protein>
<evidence type="ECO:0000313" key="3">
    <source>
        <dbReference type="Proteomes" id="UP000712673"/>
    </source>
</evidence>
<dbReference type="PANTHER" id="PTHR12526:SF636">
    <property type="entry name" value="BLL3647 PROTEIN"/>
    <property type="match status" value="1"/>
</dbReference>
<dbReference type="Pfam" id="PF00534">
    <property type="entry name" value="Glycos_transf_1"/>
    <property type="match status" value="1"/>
</dbReference>
<accession>A0A937W063</accession>
<comment type="caution">
    <text evidence="2">The sequence shown here is derived from an EMBL/GenBank/DDBJ whole genome shotgun (WGS) entry which is preliminary data.</text>
</comment>
<evidence type="ECO:0000259" key="1">
    <source>
        <dbReference type="Pfam" id="PF00534"/>
    </source>
</evidence>
<dbReference type="CDD" id="cd03801">
    <property type="entry name" value="GT4_PimA-like"/>
    <property type="match status" value="1"/>
</dbReference>
<feature type="domain" description="Glycosyl transferase family 1" evidence="1">
    <location>
        <begin position="30"/>
        <end position="187"/>
    </location>
</feature>
<dbReference type="PANTHER" id="PTHR12526">
    <property type="entry name" value="GLYCOSYLTRANSFERASE"/>
    <property type="match status" value="1"/>
</dbReference>
<organism evidence="2 3">
    <name type="scientific">Tectimicrobiota bacterium</name>
    <dbReference type="NCBI Taxonomy" id="2528274"/>
    <lineage>
        <taxon>Bacteria</taxon>
        <taxon>Pseudomonadati</taxon>
        <taxon>Nitrospinota/Tectimicrobiota group</taxon>
        <taxon>Candidatus Tectimicrobiota</taxon>
    </lineage>
</organism>
<dbReference type="Gene3D" id="3.40.50.2000">
    <property type="entry name" value="Glycogen Phosphorylase B"/>
    <property type="match status" value="2"/>
</dbReference>
<sequence length="215" mass="23039">SGIPPQRVQTVYSGVDLQRFQAVPAAPPLFPMGTRVIGTVGHLAGQKGQRYLLEAFALLTRTEPEIGLVIAGDGALRGPLEAQAAALGITHQVCFTGFRRDILELTQSFDLFVFASYLEGLGTAILDAMALGKPVVATRAGGIPEAVQEGVTGLLVPPRDPSALAEALRYCLRHPVQARRFGEAGRARVERSFTVEQMVRGTLQVYATMLYAAHV</sequence>
<dbReference type="EMBL" id="VGLS01000203">
    <property type="protein sequence ID" value="MBM3223808.1"/>
    <property type="molecule type" value="Genomic_DNA"/>
</dbReference>